<protein>
    <recommendedName>
        <fullName evidence="1">F-box domain-containing protein</fullName>
    </recommendedName>
</protein>
<dbReference type="SUPFAM" id="SSF81383">
    <property type="entry name" value="F-box domain"/>
    <property type="match status" value="1"/>
</dbReference>
<gene>
    <name evidence="2" type="ORF">TIFTF001_013692</name>
</gene>
<proteinExistence type="predicted"/>
<evidence type="ECO:0000259" key="1">
    <source>
        <dbReference type="PROSITE" id="PS50181"/>
    </source>
</evidence>
<accession>A0AA88DIB2</accession>
<dbReference type="Gene3D" id="1.20.1280.50">
    <property type="match status" value="1"/>
</dbReference>
<dbReference type="InterPro" id="IPR057039">
    <property type="entry name" value="At5g52880_ARM"/>
</dbReference>
<feature type="domain" description="F-box" evidence="1">
    <location>
        <begin position="52"/>
        <end position="98"/>
    </location>
</feature>
<name>A0AA88DIB2_FICCA</name>
<dbReference type="PROSITE" id="PS50181">
    <property type="entry name" value="FBOX"/>
    <property type="match status" value="1"/>
</dbReference>
<dbReference type="Pfam" id="PF24104">
    <property type="entry name" value="At5g52880_ARM"/>
    <property type="match status" value="1"/>
</dbReference>
<dbReference type="PANTHER" id="PTHR47744:SF1">
    <property type="entry name" value="OS05G0526300 PROTEIN"/>
    <property type="match status" value="1"/>
</dbReference>
<sequence>MQTRNAVSGAHVLLQSAEATLPKQKKNLAITEFKQAMIAHKRRCKARKEEKVSGSAHLPQDILIHIFSFLDTQSLVSAGLVCLSWNLAASDDQLWRAKYATFFGSSESDTSLKISRPQRPKEIGNKKCASLPEEEVTGTGIHWKEAFKREYSGNLSKRLVYNRGFCENCEMIVWLDNLKCSNEHCRLQSEVKLVSTCEVVEYILDGSLMARSSSDSESDSEEDSLLMSRLWVYPY</sequence>
<keyword evidence="3" id="KW-1185">Reference proteome</keyword>
<dbReference type="SMART" id="SM00256">
    <property type="entry name" value="FBOX"/>
    <property type="match status" value="1"/>
</dbReference>
<evidence type="ECO:0000313" key="2">
    <source>
        <dbReference type="EMBL" id="GMN44499.1"/>
    </source>
</evidence>
<dbReference type="Proteomes" id="UP001187192">
    <property type="component" value="Unassembled WGS sequence"/>
</dbReference>
<dbReference type="InterPro" id="IPR001810">
    <property type="entry name" value="F-box_dom"/>
</dbReference>
<dbReference type="EMBL" id="BTGU01000018">
    <property type="protein sequence ID" value="GMN44499.1"/>
    <property type="molecule type" value="Genomic_DNA"/>
</dbReference>
<organism evidence="2 3">
    <name type="scientific">Ficus carica</name>
    <name type="common">Common fig</name>
    <dbReference type="NCBI Taxonomy" id="3494"/>
    <lineage>
        <taxon>Eukaryota</taxon>
        <taxon>Viridiplantae</taxon>
        <taxon>Streptophyta</taxon>
        <taxon>Embryophyta</taxon>
        <taxon>Tracheophyta</taxon>
        <taxon>Spermatophyta</taxon>
        <taxon>Magnoliopsida</taxon>
        <taxon>eudicotyledons</taxon>
        <taxon>Gunneridae</taxon>
        <taxon>Pentapetalae</taxon>
        <taxon>rosids</taxon>
        <taxon>fabids</taxon>
        <taxon>Rosales</taxon>
        <taxon>Moraceae</taxon>
        <taxon>Ficeae</taxon>
        <taxon>Ficus</taxon>
    </lineage>
</organism>
<comment type="caution">
    <text evidence="2">The sequence shown here is derived from an EMBL/GenBank/DDBJ whole genome shotgun (WGS) entry which is preliminary data.</text>
</comment>
<reference evidence="2" key="1">
    <citation type="submission" date="2023-07" db="EMBL/GenBank/DDBJ databases">
        <title>draft genome sequence of fig (Ficus carica).</title>
        <authorList>
            <person name="Takahashi T."/>
            <person name="Nishimura K."/>
        </authorList>
    </citation>
    <scope>NUCLEOTIDE SEQUENCE</scope>
</reference>
<dbReference type="PANTHER" id="PTHR47744">
    <property type="entry name" value="OS05G0526300 PROTEIN"/>
    <property type="match status" value="1"/>
</dbReference>
<dbReference type="Pfam" id="PF12937">
    <property type="entry name" value="F-box-like"/>
    <property type="match status" value="1"/>
</dbReference>
<dbReference type="AlphaFoldDB" id="A0AA88DIB2"/>
<dbReference type="InterPro" id="IPR036047">
    <property type="entry name" value="F-box-like_dom_sf"/>
</dbReference>
<evidence type="ECO:0000313" key="3">
    <source>
        <dbReference type="Proteomes" id="UP001187192"/>
    </source>
</evidence>